<organism evidence="1 2">
    <name type="scientific">Trifolium medium</name>
    <dbReference type="NCBI Taxonomy" id="97028"/>
    <lineage>
        <taxon>Eukaryota</taxon>
        <taxon>Viridiplantae</taxon>
        <taxon>Streptophyta</taxon>
        <taxon>Embryophyta</taxon>
        <taxon>Tracheophyta</taxon>
        <taxon>Spermatophyta</taxon>
        <taxon>Magnoliopsida</taxon>
        <taxon>eudicotyledons</taxon>
        <taxon>Gunneridae</taxon>
        <taxon>Pentapetalae</taxon>
        <taxon>rosids</taxon>
        <taxon>fabids</taxon>
        <taxon>Fabales</taxon>
        <taxon>Fabaceae</taxon>
        <taxon>Papilionoideae</taxon>
        <taxon>50 kb inversion clade</taxon>
        <taxon>NPAAA clade</taxon>
        <taxon>Hologalegina</taxon>
        <taxon>IRL clade</taxon>
        <taxon>Trifolieae</taxon>
        <taxon>Trifolium</taxon>
    </lineage>
</organism>
<dbReference type="Gene3D" id="1.20.272.10">
    <property type="match status" value="1"/>
</dbReference>
<accession>A0A392P865</accession>
<feature type="non-terminal residue" evidence="1">
    <location>
        <position position="1"/>
    </location>
</feature>
<dbReference type="EMBL" id="LXQA010068460">
    <property type="protein sequence ID" value="MCI08283.1"/>
    <property type="molecule type" value="Genomic_DNA"/>
</dbReference>
<evidence type="ECO:0000313" key="1">
    <source>
        <dbReference type="EMBL" id="MCI08283.1"/>
    </source>
</evidence>
<evidence type="ECO:0000313" key="2">
    <source>
        <dbReference type="Proteomes" id="UP000265520"/>
    </source>
</evidence>
<keyword evidence="2" id="KW-1185">Reference proteome</keyword>
<dbReference type="AlphaFoldDB" id="A0A392P865"/>
<proteinExistence type="predicted"/>
<sequence>YRLSFGCNDKLQLGSVVASFTRARSALVAAAA</sequence>
<dbReference type="Proteomes" id="UP000265520">
    <property type="component" value="Unassembled WGS sequence"/>
</dbReference>
<reference evidence="1 2" key="1">
    <citation type="journal article" date="2018" name="Front. Plant Sci.">
        <title>Red Clover (Trifolium pratense) and Zigzag Clover (T. medium) - A Picture of Genomic Similarities and Differences.</title>
        <authorList>
            <person name="Dluhosova J."/>
            <person name="Istvanek J."/>
            <person name="Nedelnik J."/>
            <person name="Repkova J."/>
        </authorList>
    </citation>
    <scope>NUCLEOTIDE SEQUENCE [LARGE SCALE GENOMIC DNA]</scope>
    <source>
        <strain evidence="2">cv. 10/8</strain>
        <tissue evidence="1">Leaf</tissue>
    </source>
</reference>
<protein>
    <submittedName>
        <fullName evidence="1">Replication factor C subunit 5-like</fullName>
    </submittedName>
</protein>
<name>A0A392P865_9FABA</name>
<comment type="caution">
    <text evidence="1">The sequence shown here is derived from an EMBL/GenBank/DDBJ whole genome shotgun (WGS) entry which is preliminary data.</text>
</comment>